<accession>A0ABV0SP42</accession>
<keyword evidence="1" id="KW-0732">Signal</keyword>
<gene>
    <name evidence="2" type="ORF">ILYODFUR_014398</name>
</gene>
<reference evidence="2 3" key="1">
    <citation type="submission" date="2021-06" db="EMBL/GenBank/DDBJ databases">
        <authorList>
            <person name="Palmer J.M."/>
        </authorList>
    </citation>
    <scope>NUCLEOTIDE SEQUENCE [LARGE SCALE GENOMIC DNA]</scope>
    <source>
        <strain evidence="3">if_2019</strain>
        <tissue evidence="2">Muscle</tissue>
    </source>
</reference>
<keyword evidence="3" id="KW-1185">Reference proteome</keyword>
<sequence length="71" mass="7783">TKLAVSCFLRFLDLAISVPCPPSNTSICTLNSPEITKLTQRAPKKSSEQVLFWTTWTPNPSTPGDLTAPTY</sequence>
<proteinExistence type="predicted"/>
<feature type="chain" id="PRO_5045570710" evidence="1">
    <location>
        <begin position="18"/>
        <end position="71"/>
    </location>
</feature>
<evidence type="ECO:0000313" key="3">
    <source>
        <dbReference type="Proteomes" id="UP001482620"/>
    </source>
</evidence>
<organism evidence="2 3">
    <name type="scientific">Ilyodon furcidens</name>
    <name type="common">goldbreast splitfin</name>
    <dbReference type="NCBI Taxonomy" id="33524"/>
    <lineage>
        <taxon>Eukaryota</taxon>
        <taxon>Metazoa</taxon>
        <taxon>Chordata</taxon>
        <taxon>Craniata</taxon>
        <taxon>Vertebrata</taxon>
        <taxon>Euteleostomi</taxon>
        <taxon>Actinopterygii</taxon>
        <taxon>Neopterygii</taxon>
        <taxon>Teleostei</taxon>
        <taxon>Neoteleostei</taxon>
        <taxon>Acanthomorphata</taxon>
        <taxon>Ovalentaria</taxon>
        <taxon>Atherinomorphae</taxon>
        <taxon>Cyprinodontiformes</taxon>
        <taxon>Goodeidae</taxon>
        <taxon>Ilyodon</taxon>
    </lineage>
</organism>
<protein>
    <submittedName>
        <fullName evidence="2">Uncharacterized protein</fullName>
    </submittedName>
</protein>
<evidence type="ECO:0000256" key="1">
    <source>
        <dbReference type="SAM" id="SignalP"/>
    </source>
</evidence>
<name>A0ABV0SP42_9TELE</name>
<evidence type="ECO:0000313" key="2">
    <source>
        <dbReference type="EMBL" id="MEQ2221303.1"/>
    </source>
</evidence>
<feature type="non-terminal residue" evidence="2">
    <location>
        <position position="1"/>
    </location>
</feature>
<dbReference type="Proteomes" id="UP001482620">
    <property type="component" value="Unassembled WGS sequence"/>
</dbReference>
<feature type="signal peptide" evidence="1">
    <location>
        <begin position="1"/>
        <end position="17"/>
    </location>
</feature>
<comment type="caution">
    <text evidence="2">The sequence shown here is derived from an EMBL/GenBank/DDBJ whole genome shotgun (WGS) entry which is preliminary data.</text>
</comment>
<dbReference type="EMBL" id="JAHRIQ010001212">
    <property type="protein sequence ID" value="MEQ2221303.1"/>
    <property type="molecule type" value="Genomic_DNA"/>
</dbReference>